<accession>A0A6H0Y1Q4</accession>
<keyword evidence="1 6" id="KW-0547">Nucleotide-binding</keyword>
<proteinExistence type="predicted"/>
<dbReference type="Gene3D" id="3.30.428.10">
    <property type="entry name" value="HIT-like"/>
    <property type="match status" value="1"/>
</dbReference>
<evidence type="ECO:0000313" key="9">
    <source>
        <dbReference type="EMBL" id="QIX00962.1"/>
    </source>
</evidence>
<dbReference type="CDD" id="cd01275">
    <property type="entry name" value="FHIT"/>
    <property type="match status" value="1"/>
</dbReference>
<feature type="compositionally biased region" description="Basic and acidic residues" evidence="7">
    <location>
        <begin position="124"/>
        <end position="135"/>
    </location>
</feature>
<evidence type="ECO:0000256" key="6">
    <source>
        <dbReference type="RuleBase" id="RU366076"/>
    </source>
</evidence>
<reference evidence="9 10" key="1">
    <citation type="journal article" date="2016" name="Sci. Rep.">
        <title>Peltaster fructicola genome reveals evolution from an invasive phytopathogen to an ectophytic parasite.</title>
        <authorList>
            <person name="Xu C."/>
            <person name="Chen H."/>
            <person name="Gleason M.L."/>
            <person name="Xu J.R."/>
            <person name="Liu H."/>
            <person name="Zhang R."/>
            <person name="Sun G."/>
        </authorList>
    </citation>
    <scope>NUCLEOTIDE SEQUENCE [LARGE SCALE GENOMIC DNA]</scope>
    <source>
        <strain evidence="9 10">LNHT1506</strain>
    </source>
</reference>
<sequence>MSKLSNSAIHFAKFDVTTQVFHKTAHSFAVVNLKPLLPGHILVCPLQVKPRLSDLSSDELSDLFATVNRIQKTLTRLYKADAFNIAVQDGKAAGQSVPHVHCHVIPRREKDAGGDDKVHEWLEGEEGNIGRHQQEARSTGEWQKDEDRKPRDKAEMEAEAKWLMEELEKDAGGLKL</sequence>
<dbReference type="EC" id="3.6.1.29" evidence="6"/>
<feature type="binding site" evidence="4">
    <location>
        <position position="103"/>
    </location>
    <ligand>
        <name>substrate</name>
    </ligand>
</feature>
<evidence type="ECO:0000256" key="2">
    <source>
        <dbReference type="ARBA" id="ARBA00022801"/>
    </source>
</evidence>
<feature type="active site" description="Tele-AMP-histidine intermediate" evidence="3">
    <location>
        <position position="101"/>
    </location>
</feature>
<evidence type="ECO:0000256" key="7">
    <source>
        <dbReference type="SAM" id="MobiDB-lite"/>
    </source>
</evidence>
<dbReference type="Pfam" id="PF01230">
    <property type="entry name" value="HIT"/>
    <property type="match status" value="1"/>
</dbReference>
<feature type="domain" description="HIT" evidence="8">
    <location>
        <begin position="7"/>
        <end position="114"/>
    </location>
</feature>
<evidence type="ECO:0000256" key="3">
    <source>
        <dbReference type="PIRSR" id="PIRSR639383-1"/>
    </source>
</evidence>
<dbReference type="InterPro" id="IPR011146">
    <property type="entry name" value="HIT-like"/>
</dbReference>
<evidence type="ECO:0000313" key="10">
    <source>
        <dbReference type="Proteomes" id="UP000503462"/>
    </source>
</evidence>
<dbReference type="InterPro" id="IPR051884">
    <property type="entry name" value="Bis(5'-adenosyl)-TPase_reg"/>
</dbReference>
<dbReference type="EMBL" id="CP051142">
    <property type="protein sequence ID" value="QIX00962.1"/>
    <property type="molecule type" value="Genomic_DNA"/>
</dbReference>
<keyword evidence="10" id="KW-1185">Reference proteome</keyword>
<dbReference type="OrthoDB" id="680339at2759"/>
<dbReference type="GO" id="GO:0000166">
    <property type="term" value="F:nucleotide binding"/>
    <property type="evidence" value="ECO:0007669"/>
    <property type="project" value="UniProtKB-KW"/>
</dbReference>
<gene>
    <name evidence="9" type="ORF">AMS68_006479</name>
</gene>
<dbReference type="PROSITE" id="PS51084">
    <property type="entry name" value="HIT_2"/>
    <property type="match status" value="1"/>
</dbReference>
<dbReference type="SUPFAM" id="SSF54197">
    <property type="entry name" value="HIT-like"/>
    <property type="match status" value="1"/>
</dbReference>
<dbReference type="PANTHER" id="PTHR46243">
    <property type="entry name" value="BIS(5'-ADENOSYL)-TRIPHOSPHATASE"/>
    <property type="match status" value="1"/>
</dbReference>
<comment type="catalytic activity">
    <reaction evidence="6">
        <text>P(1),P(3)-bis(5'-adenosyl) triphosphate + H2O = AMP + ADP + 2 H(+)</text>
        <dbReference type="Rhea" id="RHEA:13893"/>
        <dbReference type="ChEBI" id="CHEBI:15377"/>
        <dbReference type="ChEBI" id="CHEBI:15378"/>
        <dbReference type="ChEBI" id="CHEBI:58529"/>
        <dbReference type="ChEBI" id="CHEBI:456215"/>
        <dbReference type="ChEBI" id="CHEBI:456216"/>
        <dbReference type="EC" id="3.6.1.29"/>
    </reaction>
</comment>
<feature type="compositionally biased region" description="Basic and acidic residues" evidence="7">
    <location>
        <begin position="142"/>
        <end position="159"/>
    </location>
</feature>
<organism evidence="9 10">
    <name type="scientific">Peltaster fructicola</name>
    <dbReference type="NCBI Taxonomy" id="286661"/>
    <lineage>
        <taxon>Eukaryota</taxon>
        <taxon>Fungi</taxon>
        <taxon>Dikarya</taxon>
        <taxon>Ascomycota</taxon>
        <taxon>Pezizomycotina</taxon>
        <taxon>Dothideomycetes</taxon>
        <taxon>Dothideomycetes incertae sedis</taxon>
        <taxon>Peltaster</taxon>
    </lineage>
</organism>
<feature type="binding site" evidence="4">
    <location>
        <position position="32"/>
    </location>
    <ligand>
        <name>substrate</name>
    </ligand>
</feature>
<name>A0A6H0Y1Q4_9PEZI</name>
<dbReference type="InterPro" id="IPR039383">
    <property type="entry name" value="FHIT"/>
</dbReference>
<feature type="binding site" evidence="4">
    <location>
        <position position="88"/>
    </location>
    <ligand>
        <name>substrate</name>
    </ligand>
</feature>
<evidence type="ECO:0000256" key="4">
    <source>
        <dbReference type="PIRSR" id="PIRSR639383-2"/>
    </source>
</evidence>
<feature type="short sequence motif" description="Histidine triad motif" evidence="5">
    <location>
        <begin position="99"/>
        <end position="103"/>
    </location>
</feature>
<dbReference type="FunFam" id="3.30.428.10:FF:000011">
    <property type="entry name" value="Fragile histidine triad"/>
    <property type="match status" value="1"/>
</dbReference>
<protein>
    <recommendedName>
        <fullName evidence="6">Bis(5'-adenosyl)-triphosphatase</fullName>
        <ecNumber evidence="6">3.6.1.29</ecNumber>
    </recommendedName>
</protein>
<dbReference type="Proteomes" id="UP000503462">
    <property type="component" value="Chromosome 4"/>
</dbReference>
<feature type="region of interest" description="Disordered" evidence="7">
    <location>
        <begin position="124"/>
        <end position="159"/>
    </location>
</feature>
<keyword evidence="2 6" id="KW-0378">Hydrolase</keyword>
<evidence type="ECO:0000256" key="1">
    <source>
        <dbReference type="ARBA" id="ARBA00022741"/>
    </source>
</evidence>
<comment type="cofactor">
    <cofactor evidence="6">
        <name>Mn(2+)</name>
        <dbReference type="ChEBI" id="CHEBI:29035"/>
    </cofactor>
</comment>
<evidence type="ECO:0000256" key="5">
    <source>
        <dbReference type="PROSITE-ProRule" id="PRU00464"/>
    </source>
</evidence>
<feature type="binding site" evidence="4">
    <location>
        <begin position="94"/>
        <end position="97"/>
    </location>
    <ligand>
        <name>substrate</name>
    </ligand>
</feature>
<dbReference type="AlphaFoldDB" id="A0A6H0Y1Q4"/>
<dbReference type="GO" id="GO:0047710">
    <property type="term" value="F:bis(5'-adenosyl)-triphosphatase activity"/>
    <property type="evidence" value="ECO:0007669"/>
    <property type="project" value="UniProtKB-UniRule"/>
</dbReference>
<dbReference type="InterPro" id="IPR036265">
    <property type="entry name" value="HIT-like_sf"/>
</dbReference>
<dbReference type="PANTHER" id="PTHR46243:SF1">
    <property type="entry name" value="BIS(5'-ADENOSYL)-TRIPHOSPHATASE"/>
    <property type="match status" value="1"/>
</dbReference>
<evidence type="ECO:0000259" key="8">
    <source>
        <dbReference type="PROSITE" id="PS51084"/>
    </source>
</evidence>